<dbReference type="PANTHER" id="PTHR34472:SF1">
    <property type="entry name" value="SULFUR CARRIER PROTEIN THIS"/>
    <property type="match status" value="1"/>
</dbReference>
<evidence type="ECO:0000313" key="2">
    <source>
        <dbReference type="Proteomes" id="UP001410394"/>
    </source>
</evidence>
<organism evidence="1 2">
    <name type="scientific">Uliginosibacterium sediminicola</name>
    <dbReference type="NCBI Taxonomy" id="2024550"/>
    <lineage>
        <taxon>Bacteria</taxon>
        <taxon>Pseudomonadati</taxon>
        <taxon>Pseudomonadota</taxon>
        <taxon>Betaproteobacteria</taxon>
        <taxon>Rhodocyclales</taxon>
        <taxon>Zoogloeaceae</taxon>
        <taxon>Uliginosibacterium</taxon>
    </lineage>
</organism>
<dbReference type="InterPro" id="IPR016155">
    <property type="entry name" value="Mopterin_synth/thiamin_S_b"/>
</dbReference>
<proteinExistence type="predicted"/>
<dbReference type="InterPro" id="IPR003749">
    <property type="entry name" value="ThiS/MoaD-like"/>
</dbReference>
<comment type="caution">
    <text evidence="1">The sequence shown here is derived from an EMBL/GenBank/DDBJ whole genome shotgun (WGS) entry which is preliminary data.</text>
</comment>
<dbReference type="RefSeq" id="WP_345918204.1">
    <property type="nucleotide sequence ID" value="NZ_JBDIVE010000001.1"/>
</dbReference>
<protein>
    <submittedName>
        <fullName evidence="1">Sulfur carrier protein ThiS</fullName>
    </submittedName>
</protein>
<dbReference type="SUPFAM" id="SSF54285">
    <property type="entry name" value="MoaD/ThiS"/>
    <property type="match status" value="1"/>
</dbReference>
<dbReference type="CDD" id="cd00565">
    <property type="entry name" value="Ubl_ThiS"/>
    <property type="match status" value="1"/>
</dbReference>
<dbReference type="Pfam" id="PF02597">
    <property type="entry name" value="ThiS"/>
    <property type="match status" value="1"/>
</dbReference>
<keyword evidence="2" id="KW-1185">Reference proteome</keyword>
<dbReference type="Proteomes" id="UP001410394">
    <property type="component" value="Unassembled WGS sequence"/>
</dbReference>
<dbReference type="EMBL" id="JBDIVE010000001">
    <property type="protein sequence ID" value="MEN3067439.1"/>
    <property type="molecule type" value="Genomic_DNA"/>
</dbReference>
<gene>
    <name evidence="1" type="primary">thiS</name>
    <name evidence="1" type="ORF">ABDB84_03040</name>
</gene>
<accession>A0ABU9YUQ2</accession>
<dbReference type="NCBIfam" id="TIGR01683">
    <property type="entry name" value="thiS"/>
    <property type="match status" value="1"/>
</dbReference>
<reference evidence="1 2" key="1">
    <citation type="journal article" date="2018" name="Int. J. Syst. Evol. Microbiol.">
        <title>Uliginosibacterium sediminicola sp. nov., isolated from freshwater sediment.</title>
        <authorList>
            <person name="Hwang W.M."/>
            <person name="Kim S.M."/>
            <person name="Kang K."/>
            <person name="Ahn T.Y."/>
        </authorList>
    </citation>
    <scope>NUCLEOTIDE SEQUENCE [LARGE SCALE GENOMIC DNA]</scope>
    <source>
        <strain evidence="1 2">M1-21</strain>
    </source>
</reference>
<name>A0ABU9YUQ2_9RHOO</name>
<dbReference type="InterPro" id="IPR012675">
    <property type="entry name" value="Beta-grasp_dom_sf"/>
</dbReference>
<evidence type="ECO:0000313" key="1">
    <source>
        <dbReference type="EMBL" id="MEN3067439.1"/>
    </source>
</evidence>
<dbReference type="InterPro" id="IPR010035">
    <property type="entry name" value="Thi_S"/>
</dbReference>
<dbReference type="Gene3D" id="3.10.20.30">
    <property type="match status" value="1"/>
</dbReference>
<dbReference type="PANTHER" id="PTHR34472">
    <property type="entry name" value="SULFUR CARRIER PROTEIN THIS"/>
    <property type="match status" value="1"/>
</dbReference>
<sequence length="67" mass="7073">MPQLTVNGETRQLPEGSTVLQLLEQLQLVGKRLAVERNGDIVPRSAHATTLLLEGDALEIVVAVGGG</sequence>